<evidence type="ECO:0000313" key="3">
    <source>
        <dbReference type="Proteomes" id="UP001459277"/>
    </source>
</evidence>
<evidence type="ECO:0000256" key="1">
    <source>
        <dbReference type="SAM" id="MobiDB-lite"/>
    </source>
</evidence>
<feature type="compositionally biased region" description="Basic and acidic residues" evidence="1">
    <location>
        <begin position="92"/>
        <end position="101"/>
    </location>
</feature>
<gene>
    <name evidence="2" type="ORF">SO802_025773</name>
</gene>
<accession>A0AAW2BYP3</accession>
<dbReference type="Proteomes" id="UP001459277">
    <property type="component" value="Unassembled WGS sequence"/>
</dbReference>
<feature type="compositionally biased region" description="Polar residues" evidence="1">
    <location>
        <begin position="110"/>
        <end position="131"/>
    </location>
</feature>
<feature type="region of interest" description="Disordered" evidence="1">
    <location>
        <begin position="83"/>
        <end position="142"/>
    </location>
</feature>
<reference evidence="2 3" key="1">
    <citation type="submission" date="2024-01" db="EMBL/GenBank/DDBJ databases">
        <title>A telomere-to-telomere, gap-free genome of sweet tea (Lithocarpus litseifolius).</title>
        <authorList>
            <person name="Zhou J."/>
        </authorList>
    </citation>
    <scope>NUCLEOTIDE SEQUENCE [LARGE SCALE GENOMIC DNA]</scope>
    <source>
        <strain evidence="2">Zhou-2022a</strain>
        <tissue evidence="2">Leaf</tissue>
    </source>
</reference>
<dbReference type="AlphaFoldDB" id="A0AAW2BYP3"/>
<name>A0AAW2BYP3_9ROSI</name>
<comment type="caution">
    <text evidence="2">The sequence shown here is derived from an EMBL/GenBank/DDBJ whole genome shotgun (WGS) entry which is preliminary data.</text>
</comment>
<evidence type="ECO:0000313" key="2">
    <source>
        <dbReference type="EMBL" id="KAK9990788.1"/>
    </source>
</evidence>
<feature type="compositionally biased region" description="Basic and acidic residues" evidence="1">
    <location>
        <begin position="1"/>
        <end position="10"/>
    </location>
</feature>
<keyword evidence="3" id="KW-1185">Reference proteome</keyword>
<feature type="region of interest" description="Disordered" evidence="1">
    <location>
        <begin position="1"/>
        <end position="21"/>
    </location>
</feature>
<proteinExistence type="predicted"/>
<dbReference type="EMBL" id="JAZDWU010000009">
    <property type="protein sequence ID" value="KAK9990788.1"/>
    <property type="molecule type" value="Genomic_DNA"/>
</dbReference>
<organism evidence="2 3">
    <name type="scientific">Lithocarpus litseifolius</name>
    <dbReference type="NCBI Taxonomy" id="425828"/>
    <lineage>
        <taxon>Eukaryota</taxon>
        <taxon>Viridiplantae</taxon>
        <taxon>Streptophyta</taxon>
        <taxon>Embryophyta</taxon>
        <taxon>Tracheophyta</taxon>
        <taxon>Spermatophyta</taxon>
        <taxon>Magnoliopsida</taxon>
        <taxon>eudicotyledons</taxon>
        <taxon>Gunneridae</taxon>
        <taxon>Pentapetalae</taxon>
        <taxon>rosids</taxon>
        <taxon>fabids</taxon>
        <taxon>Fagales</taxon>
        <taxon>Fagaceae</taxon>
        <taxon>Lithocarpus</taxon>
    </lineage>
</organism>
<protein>
    <submittedName>
        <fullName evidence="2">Uncharacterized protein</fullName>
    </submittedName>
</protein>
<sequence length="173" mass="18701">MFGEEVRSSELETSLSSSEDYGALEVTSPSIPHKAWGIRCSLREKDEKRIKDRFQFSSSTKRGSLMAKLVEVQEKKAKVGLTGGLLTRKRQRDVEPPKDDPMVTSPVAKSVSQCPASPTSSLELIASNNGGSKAKGKDKTPTGSFWDDARVAVLKAHKAISVDDLSPLGVKPS</sequence>